<evidence type="ECO:0000256" key="7">
    <source>
        <dbReference type="ARBA" id="ARBA00022676"/>
    </source>
</evidence>
<dbReference type="PIRSF" id="PIRSF000460">
    <property type="entry name" value="Pprylas_GlgP"/>
    <property type="match status" value="1"/>
</dbReference>
<dbReference type="SUPFAM" id="SSF53756">
    <property type="entry name" value="UDP-Glycosyltransferase/glycogen phosphorylase"/>
    <property type="match status" value="1"/>
</dbReference>
<evidence type="ECO:0000256" key="1">
    <source>
        <dbReference type="ARBA" id="ARBA00001275"/>
    </source>
</evidence>
<dbReference type="InterPro" id="IPR000811">
    <property type="entry name" value="Glyco_trans_35"/>
</dbReference>
<evidence type="ECO:0000256" key="9">
    <source>
        <dbReference type="ARBA" id="ARBA00022898"/>
    </source>
</evidence>
<comment type="function">
    <text evidence="13">Allosteric enzyme that catalyzes the rate-limiting step in glycogen catabolism, the phosphorolytic cleavage of glycogen to produce glucose-1-phosphate, and plays a central role in maintaining cellular and organismal glucose homeostasis.</text>
</comment>
<evidence type="ECO:0000313" key="15">
    <source>
        <dbReference type="EMBL" id="TYZ30707.1"/>
    </source>
</evidence>
<dbReference type="RefSeq" id="WP_075442229.1">
    <property type="nucleotide sequence ID" value="NZ_VTOZ01000002.1"/>
</dbReference>
<comment type="caution">
    <text evidence="15">The sequence shown here is derived from an EMBL/GenBank/DDBJ whole genome shotgun (WGS) entry which is preliminary data.</text>
</comment>
<keyword evidence="8 13" id="KW-0808">Transferase</keyword>
<dbReference type="GO" id="GO:0005980">
    <property type="term" value="P:glycogen catabolic process"/>
    <property type="evidence" value="ECO:0007669"/>
    <property type="project" value="UniProtKB-ARBA"/>
</dbReference>
<dbReference type="Proteomes" id="UP000322783">
    <property type="component" value="Unassembled WGS sequence"/>
</dbReference>
<comment type="subcellular location">
    <subcellularLocation>
        <location evidence="3">Cytoplasm</location>
    </subcellularLocation>
</comment>
<evidence type="ECO:0000256" key="11">
    <source>
        <dbReference type="ARBA" id="ARBA00025174"/>
    </source>
</evidence>
<evidence type="ECO:0000256" key="4">
    <source>
        <dbReference type="ARBA" id="ARBA00006047"/>
    </source>
</evidence>
<evidence type="ECO:0000256" key="3">
    <source>
        <dbReference type="ARBA" id="ARBA00004496"/>
    </source>
</evidence>
<dbReference type="PROSITE" id="PS00102">
    <property type="entry name" value="PHOSPHORYLASE"/>
    <property type="match status" value="1"/>
</dbReference>
<dbReference type="GO" id="GO:0008184">
    <property type="term" value="F:glycogen phosphorylase activity"/>
    <property type="evidence" value="ECO:0007669"/>
    <property type="project" value="InterPro"/>
</dbReference>
<accession>A0A5D6WRW4</accession>
<comment type="similarity">
    <text evidence="4 13">Belongs to the glycogen phosphorylase family.</text>
</comment>
<evidence type="ECO:0000256" key="12">
    <source>
        <dbReference type="PIRSR" id="PIRSR000460-1"/>
    </source>
</evidence>
<dbReference type="FunFam" id="3.40.50.2000:FF:000003">
    <property type="entry name" value="Alpha-1,4 glucan phosphorylase"/>
    <property type="match status" value="1"/>
</dbReference>
<evidence type="ECO:0000256" key="14">
    <source>
        <dbReference type="SAM" id="MobiDB-lite"/>
    </source>
</evidence>
<keyword evidence="5" id="KW-0963">Cytoplasm</keyword>
<proteinExistence type="inferred from homology"/>
<dbReference type="AlphaFoldDB" id="A0A5D6WRW4"/>
<comment type="catalytic activity">
    <reaction evidence="1 13">
        <text>[(1-&gt;4)-alpha-D-glucosyl](n) + phosphate = [(1-&gt;4)-alpha-D-glucosyl](n-1) + alpha-D-glucose 1-phosphate</text>
        <dbReference type="Rhea" id="RHEA:41732"/>
        <dbReference type="Rhea" id="RHEA-COMP:9584"/>
        <dbReference type="Rhea" id="RHEA-COMP:9586"/>
        <dbReference type="ChEBI" id="CHEBI:15444"/>
        <dbReference type="ChEBI" id="CHEBI:43474"/>
        <dbReference type="ChEBI" id="CHEBI:58601"/>
        <dbReference type="EC" id="2.4.1.1"/>
    </reaction>
</comment>
<dbReference type="InterPro" id="IPR035090">
    <property type="entry name" value="Pyridoxal_P_attach_site"/>
</dbReference>
<gene>
    <name evidence="15" type="ORF">FZ041_01120</name>
</gene>
<evidence type="ECO:0000256" key="8">
    <source>
        <dbReference type="ARBA" id="ARBA00022679"/>
    </source>
</evidence>
<dbReference type="GO" id="GO:0030170">
    <property type="term" value="F:pyridoxal phosphate binding"/>
    <property type="evidence" value="ECO:0007669"/>
    <property type="project" value="InterPro"/>
</dbReference>
<evidence type="ECO:0000256" key="5">
    <source>
        <dbReference type="ARBA" id="ARBA00022490"/>
    </source>
</evidence>
<keyword evidence="6" id="KW-0021">Allosteric enzyme</keyword>
<dbReference type="GO" id="GO:0005737">
    <property type="term" value="C:cytoplasm"/>
    <property type="evidence" value="ECO:0007669"/>
    <property type="project" value="UniProtKB-SubCell"/>
</dbReference>
<dbReference type="PANTHER" id="PTHR11468">
    <property type="entry name" value="GLYCOGEN PHOSPHORYLASE"/>
    <property type="match status" value="1"/>
</dbReference>
<keyword evidence="7 13" id="KW-0328">Glycosyltransferase</keyword>
<dbReference type="CDD" id="cd04300">
    <property type="entry name" value="GT35_Glycogen_Phosphorylase"/>
    <property type="match status" value="1"/>
</dbReference>
<dbReference type="Gene3D" id="3.40.50.2000">
    <property type="entry name" value="Glycogen Phosphorylase B"/>
    <property type="match status" value="2"/>
</dbReference>
<feature type="region of interest" description="Disordered" evidence="14">
    <location>
        <begin position="1"/>
        <end position="25"/>
    </location>
</feature>
<sequence length="834" mass="96149">MRKNTAKGECLDLAREKKQKSPKNKEFEKLKEGLKNRFVNTAHIMWGRDLNELTPTEIYQTVAATAKQYISDNWIKTNRTYGEREEKQVYYFSIEFLMGRLLKANLINLGIEEAVKEVLDDFDLDLLKTYEEEPDAGLGNGGLGRLAACFIDSMAAHRLPGHGCSIRYQYGLFEQKIIDGNQVEIPDNWLRDGFAWEYRKPDKAVDVKFNGHAYMKEMEDGSLKLVYENPMTVMAVPYDVPIVGYHNNTVNTLRLWNAEVNRDFSDYGMLTQEQMRQKNEYRLFVESITRYLYPDDSTYDGRRMRLIQEYFMTSAGVQSIVRHYKKTGMDIHDFGQKIAIHINDTHPAVAVAELMRILVDEEGLEWNEAWVITRSTIAYTNHTIMPEALEKWPVDMFRTLLPRVYMIIDEINRRHLEEVRERYPQDEGKVRALSIIEDGMVHMARLAIVGCHSVNGVAKIHSDILKTTTLRDFCEYNPKMFNNKTNGITHRRWLMGANPELANLIDATIGSRRWHRHPEQLDLLNDYVDDKPFLAELGKVKRLRKVALAEYIKEHNHIEVDPDSIFDIQVKRIHSYKRQLMNILHIMYQYNKLKTDKSYDMLPTTYIFGGKAAPGYYIAKETIRLINAVAAKVNNDASIKGKIKIVFIENFGVSIGEIVYPAADVSEQISTASKEASGTGNMKFMMNGAITLGTLDGANVEIREAVGGDEHCVIFGLRAEEVLTYYATGTYSAWDEYNTNPQVRLVVNQLVDGSYGDFHSLYDYLLHANDEFFILKDFNAYAEAHEEIMRRYKDKYNWLKSSAMNIANSGCFSSDRTIDEYANEIWQVKPVMMS</sequence>
<dbReference type="NCBIfam" id="TIGR02093">
    <property type="entry name" value="P_ylase"/>
    <property type="match status" value="1"/>
</dbReference>
<evidence type="ECO:0000256" key="6">
    <source>
        <dbReference type="ARBA" id="ARBA00022533"/>
    </source>
</evidence>
<dbReference type="Pfam" id="PF00343">
    <property type="entry name" value="Phosphorylase"/>
    <property type="match status" value="1"/>
</dbReference>
<reference evidence="15 16" key="1">
    <citation type="submission" date="2019-08" db="EMBL/GenBank/DDBJ databases">
        <title>Selenomonas sp. mPRGC5 and Selenomonas sp. mPRGC8 isolated from ruminal fluid of dairy goat (Capra hircus).</title>
        <authorList>
            <person name="Poothong S."/>
            <person name="Nuengjamnong C."/>
            <person name="Tanasupawat S."/>
        </authorList>
    </citation>
    <scope>NUCLEOTIDE SEQUENCE [LARGE SCALE GENOMIC DNA]</scope>
    <source>
        <strain evidence="16">mPRGC8</strain>
    </source>
</reference>
<keyword evidence="10 13" id="KW-0119">Carbohydrate metabolism</keyword>
<evidence type="ECO:0000256" key="2">
    <source>
        <dbReference type="ARBA" id="ARBA00001933"/>
    </source>
</evidence>
<protein>
    <recommendedName>
        <fullName evidence="13">Alpha-1,4 glucan phosphorylase</fullName>
        <ecNumber evidence="13">2.4.1.1</ecNumber>
    </recommendedName>
</protein>
<organism evidence="15 16">
    <name type="scientific">Selenomonas caprae</name>
    <dbReference type="NCBI Taxonomy" id="2606905"/>
    <lineage>
        <taxon>Bacteria</taxon>
        <taxon>Bacillati</taxon>
        <taxon>Bacillota</taxon>
        <taxon>Negativicutes</taxon>
        <taxon>Selenomonadales</taxon>
        <taxon>Selenomonadaceae</taxon>
        <taxon>Selenomonas</taxon>
    </lineage>
</organism>
<comment type="function">
    <text evidence="11">Phosphorylase is an important allosteric enzyme in carbohydrate metabolism. Enzymes from different sources differ in their regulatory mechanisms and in their natural substrates. However, all known phosphorylases share catalytic and structural properties.</text>
</comment>
<keyword evidence="9 12" id="KW-0663">Pyridoxal phosphate</keyword>
<dbReference type="EMBL" id="VTOZ01000002">
    <property type="protein sequence ID" value="TYZ30707.1"/>
    <property type="molecule type" value="Genomic_DNA"/>
</dbReference>
<evidence type="ECO:0000256" key="13">
    <source>
        <dbReference type="RuleBase" id="RU000587"/>
    </source>
</evidence>
<comment type="cofactor">
    <cofactor evidence="2 13">
        <name>pyridoxal 5'-phosphate</name>
        <dbReference type="ChEBI" id="CHEBI:597326"/>
    </cofactor>
</comment>
<name>A0A5D6WRW4_9FIRM</name>
<feature type="modified residue" description="N6-(pyridoxal phosphate)lysine" evidence="12">
    <location>
        <position position="683"/>
    </location>
</feature>
<dbReference type="EC" id="2.4.1.1" evidence="13"/>
<dbReference type="PANTHER" id="PTHR11468:SF3">
    <property type="entry name" value="GLYCOGEN PHOSPHORYLASE, LIVER FORM"/>
    <property type="match status" value="1"/>
</dbReference>
<keyword evidence="16" id="KW-1185">Reference proteome</keyword>
<dbReference type="InterPro" id="IPR011833">
    <property type="entry name" value="Glycg_phsphrylas"/>
</dbReference>
<dbReference type="FunFam" id="3.40.50.2000:FF:000153">
    <property type="entry name" value="Alpha-1,4 glucan phosphorylase"/>
    <property type="match status" value="1"/>
</dbReference>
<evidence type="ECO:0000313" key="16">
    <source>
        <dbReference type="Proteomes" id="UP000322783"/>
    </source>
</evidence>
<evidence type="ECO:0000256" key="10">
    <source>
        <dbReference type="ARBA" id="ARBA00023277"/>
    </source>
</evidence>